<feature type="region of interest" description="Disordered" evidence="1">
    <location>
        <begin position="1"/>
        <end position="150"/>
    </location>
</feature>
<proteinExistence type="predicted"/>
<reference evidence="2 3" key="2">
    <citation type="journal article" date="2012" name="Eukaryot. Cell">
        <title>Genome update of Botrytis cinerea strains B05.10 and T4.</title>
        <authorList>
            <person name="Staats M."/>
            <person name="van Kan J.A."/>
        </authorList>
    </citation>
    <scope>NUCLEOTIDE SEQUENCE [LARGE SCALE GENOMIC DNA]</scope>
    <source>
        <strain evidence="2 3">B05.10</strain>
    </source>
</reference>
<dbReference type="EMBL" id="CP009805">
    <property type="protein sequence ID" value="ATZ45254.1"/>
    <property type="molecule type" value="Genomic_DNA"/>
</dbReference>
<evidence type="ECO:0000313" key="3">
    <source>
        <dbReference type="Proteomes" id="UP000001798"/>
    </source>
</evidence>
<keyword evidence="3" id="KW-1185">Reference proteome</keyword>
<dbReference type="RefSeq" id="XP_001547240.1">
    <property type="nucleotide sequence ID" value="XM_001547190.2"/>
</dbReference>
<dbReference type="KEGG" id="bfu:BCIN_01g00690"/>
<dbReference type="Proteomes" id="UP000001798">
    <property type="component" value="Chromosome 1"/>
</dbReference>
<feature type="compositionally biased region" description="Polar residues" evidence="1">
    <location>
        <begin position="18"/>
        <end position="48"/>
    </location>
</feature>
<name>A0A384J411_BOTFB</name>
<gene>
    <name evidence="2" type="ORF">BCIN_01g00690</name>
</gene>
<evidence type="ECO:0000313" key="2">
    <source>
        <dbReference type="EMBL" id="ATZ45254.1"/>
    </source>
</evidence>
<reference evidence="2 3" key="1">
    <citation type="journal article" date="2011" name="PLoS Genet.">
        <title>Genomic analysis of the necrotrophic fungal pathogens Sclerotinia sclerotiorum and Botrytis cinerea.</title>
        <authorList>
            <person name="Amselem J."/>
            <person name="Cuomo C.A."/>
            <person name="van Kan J.A."/>
            <person name="Viaud M."/>
            <person name="Benito E.P."/>
            <person name="Couloux A."/>
            <person name="Coutinho P.M."/>
            <person name="de Vries R.P."/>
            <person name="Dyer P.S."/>
            <person name="Fillinger S."/>
            <person name="Fournier E."/>
            <person name="Gout L."/>
            <person name="Hahn M."/>
            <person name="Kohn L."/>
            <person name="Lapalu N."/>
            <person name="Plummer K.M."/>
            <person name="Pradier J.M."/>
            <person name="Quevillon E."/>
            <person name="Sharon A."/>
            <person name="Simon A."/>
            <person name="ten Have A."/>
            <person name="Tudzynski B."/>
            <person name="Tudzynski P."/>
            <person name="Wincker P."/>
            <person name="Andrew M."/>
            <person name="Anthouard V."/>
            <person name="Beever R.E."/>
            <person name="Beffa R."/>
            <person name="Benoit I."/>
            <person name="Bouzid O."/>
            <person name="Brault B."/>
            <person name="Chen Z."/>
            <person name="Choquer M."/>
            <person name="Collemare J."/>
            <person name="Cotton P."/>
            <person name="Danchin E.G."/>
            <person name="Da Silva C."/>
            <person name="Gautier A."/>
            <person name="Giraud C."/>
            <person name="Giraud T."/>
            <person name="Gonzalez C."/>
            <person name="Grossetete S."/>
            <person name="Guldener U."/>
            <person name="Henrissat B."/>
            <person name="Howlett B.J."/>
            <person name="Kodira C."/>
            <person name="Kretschmer M."/>
            <person name="Lappartient A."/>
            <person name="Leroch M."/>
            <person name="Levis C."/>
            <person name="Mauceli E."/>
            <person name="Neuveglise C."/>
            <person name="Oeser B."/>
            <person name="Pearson M."/>
            <person name="Poulain J."/>
            <person name="Poussereau N."/>
            <person name="Quesneville H."/>
            <person name="Rascle C."/>
            <person name="Schumacher J."/>
            <person name="Segurens B."/>
            <person name="Sexton A."/>
            <person name="Silva E."/>
            <person name="Sirven C."/>
            <person name="Soanes D.M."/>
            <person name="Talbot N.J."/>
            <person name="Templeton M."/>
            <person name="Yandava C."/>
            <person name="Yarden O."/>
            <person name="Zeng Q."/>
            <person name="Rollins J.A."/>
            <person name="Lebrun M.H."/>
            <person name="Dickman M."/>
        </authorList>
    </citation>
    <scope>NUCLEOTIDE SEQUENCE [LARGE SCALE GENOMIC DNA]</scope>
    <source>
        <strain evidence="2 3">B05.10</strain>
    </source>
</reference>
<organism evidence="2 3">
    <name type="scientific">Botryotinia fuckeliana (strain B05.10)</name>
    <name type="common">Noble rot fungus</name>
    <name type="synonym">Botrytis cinerea</name>
    <dbReference type="NCBI Taxonomy" id="332648"/>
    <lineage>
        <taxon>Eukaryota</taxon>
        <taxon>Fungi</taxon>
        <taxon>Dikarya</taxon>
        <taxon>Ascomycota</taxon>
        <taxon>Pezizomycotina</taxon>
        <taxon>Leotiomycetes</taxon>
        <taxon>Helotiales</taxon>
        <taxon>Sclerotiniaceae</taxon>
        <taxon>Botrytis</taxon>
    </lineage>
</organism>
<feature type="compositionally biased region" description="Basic residues" evidence="1">
    <location>
        <begin position="131"/>
        <end position="141"/>
    </location>
</feature>
<dbReference type="OrthoDB" id="3558309at2759"/>
<dbReference type="AlphaFoldDB" id="A0A384J411"/>
<reference evidence="2 3" key="3">
    <citation type="journal article" date="2017" name="Mol. Plant Pathol.">
        <title>A gapless genome sequence of the fungus Botrytis cinerea.</title>
        <authorList>
            <person name="Van Kan J.A."/>
            <person name="Stassen J.H."/>
            <person name="Mosbach A."/>
            <person name="Van Der Lee T.A."/>
            <person name="Faino L."/>
            <person name="Farmer A.D."/>
            <person name="Papasotiriou D.G."/>
            <person name="Zhou S."/>
            <person name="Seidl M.F."/>
            <person name="Cottam E."/>
            <person name="Edel D."/>
            <person name="Hahn M."/>
            <person name="Schwartz D.C."/>
            <person name="Dietrich R.A."/>
            <person name="Widdison S."/>
            <person name="Scalliet G."/>
        </authorList>
    </citation>
    <scope>NUCLEOTIDE SEQUENCE [LARGE SCALE GENOMIC DNA]</scope>
    <source>
        <strain evidence="2 3">B05.10</strain>
    </source>
</reference>
<protein>
    <submittedName>
        <fullName evidence="2">Uncharacterized protein</fullName>
    </submittedName>
</protein>
<sequence>MSGLPYQPTPKMDYHRTPQVSQPARNPPLTSTPHQQASGSYQNAQPATYQGDPQKLAASYTPTSSRYHKVEPQIYYKTQQTLHPTRQGSGVPNSEVAAAKIKSQAAGRTQELRMMVPESVGQVQQSATEHGRHHRRRRSRVSKGPCCSIL</sequence>
<accession>A0A384J411</accession>
<evidence type="ECO:0000256" key="1">
    <source>
        <dbReference type="SAM" id="MobiDB-lite"/>
    </source>
</evidence>
<dbReference type="VEuPathDB" id="FungiDB:Bcin01g00690"/>
<feature type="compositionally biased region" description="Polar residues" evidence="1">
    <location>
        <begin position="76"/>
        <end position="92"/>
    </location>
</feature>
<dbReference type="GeneID" id="5427716"/>